<feature type="compositionally biased region" description="Polar residues" evidence="1">
    <location>
        <begin position="1"/>
        <end position="13"/>
    </location>
</feature>
<feature type="region of interest" description="Disordered" evidence="1">
    <location>
        <begin position="165"/>
        <end position="186"/>
    </location>
</feature>
<dbReference type="STRING" id="1806994.A0A507CJN8"/>
<dbReference type="InterPro" id="IPR037804">
    <property type="entry name" value="SGF73"/>
</dbReference>
<keyword evidence="4" id="KW-1185">Reference proteome</keyword>
<evidence type="ECO:0000313" key="3">
    <source>
        <dbReference type="EMBL" id="TPX38045.1"/>
    </source>
</evidence>
<evidence type="ECO:0000313" key="4">
    <source>
        <dbReference type="Proteomes" id="UP000319731"/>
    </source>
</evidence>
<proteinExistence type="predicted"/>
<dbReference type="PROSITE" id="PS51505">
    <property type="entry name" value="SCA7"/>
    <property type="match status" value="1"/>
</dbReference>
<feature type="region of interest" description="Disordered" evidence="1">
    <location>
        <begin position="1"/>
        <end position="36"/>
    </location>
</feature>
<name>A0A507CJN8_9FUNG</name>
<dbReference type="Pfam" id="PF08313">
    <property type="entry name" value="SCA7"/>
    <property type="match status" value="1"/>
</dbReference>
<gene>
    <name evidence="3" type="ORF">SmJEL517_g00068</name>
</gene>
<dbReference type="PANTHER" id="PTHR47805:SF1">
    <property type="entry name" value="SAGA-ASSOCIATED FACTOR 73"/>
    <property type="match status" value="1"/>
</dbReference>
<dbReference type="GeneID" id="42001295"/>
<dbReference type="Proteomes" id="UP000319731">
    <property type="component" value="Unassembled WGS sequence"/>
</dbReference>
<evidence type="ECO:0000256" key="1">
    <source>
        <dbReference type="SAM" id="MobiDB-lite"/>
    </source>
</evidence>
<organism evidence="3 4">
    <name type="scientific">Synchytrium microbalum</name>
    <dbReference type="NCBI Taxonomy" id="1806994"/>
    <lineage>
        <taxon>Eukaryota</taxon>
        <taxon>Fungi</taxon>
        <taxon>Fungi incertae sedis</taxon>
        <taxon>Chytridiomycota</taxon>
        <taxon>Chytridiomycota incertae sedis</taxon>
        <taxon>Chytridiomycetes</taxon>
        <taxon>Synchytriales</taxon>
        <taxon>Synchytriaceae</taxon>
        <taxon>Synchytrium</taxon>
    </lineage>
</organism>
<dbReference type="AlphaFoldDB" id="A0A507CJN8"/>
<dbReference type="EMBL" id="QEAO01000001">
    <property type="protein sequence ID" value="TPX38045.1"/>
    <property type="molecule type" value="Genomic_DNA"/>
</dbReference>
<dbReference type="InterPro" id="IPR013243">
    <property type="entry name" value="SCA7_dom"/>
</dbReference>
<evidence type="ECO:0000259" key="2">
    <source>
        <dbReference type="PROSITE" id="PS51505"/>
    </source>
</evidence>
<reference evidence="3 4" key="1">
    <citation type="journal article" date="2019" name="Sci. Rep.">
        <title>Comparative genomics of chytrid fungi reveal insights into the obligate biotrophic and pathogenic lifestyle of Synchytrium endobioticum.</title>
        <authorList>
            <person name="van de Vossenberg B.T.L.H."/>
            <person name="Warris S."/>
            <person name="Nguyen H.D.T."/>
            <person name="van Gent-Pelzer M.P.E."/>
            <person name="Joly D.L."/>
            <person name="van de Geest H.C."/>
            <person name="Bonants P.J.M."/>
            <person name="Smith D.S."/>
            <person name="Levesque C.A."/>
            <person name="van der Lee T.A.J."/>
        </authorList>
    </citation>
    <scope>NUCLEOTIDE SEQUENCE [LARGE SCALE GENOMIC DNA]</scope>
    <source>
        <strain evidence="3 4">JEL517</strain>
    </source>
</reference>
<accession>A0A507CJN8</accession>
<comment type="caution">
    <text evidence="3">The sequence shown here is derived from an EMBL/GenBank/DDBJ whole genome shotgun (WGS) entry which is preliminary data.</text>
</comment>
<feature type="domain" description="SCA7" evidence="2">
    <location>
        <begin position="104"/>
        <end position="169"/>
    </location>
</feature>
<sequence>MSVKSSQGSSWTKFRTDFLDPETNNTSPEEGDSNPYGLAIGDEVPVVTCNGCSRPVLQTSLLAHLEICTGADGPSNKKIKTEHPPINSYKEESPPIMINDSYMTGKSKKGINLDEQCGVLIDGIRCTRSILCKKHPVAQKRAVMGRCKPYDVLALRFGNASQQRSNSNKIKAGAAGTVPPKPSRLKNGIPDMVTSEDETQSVFDAIRFHIPQPIATLNYPKVKRYTVVVVKLVKA</sequence>
<dbReference type="RefSeq" id="XP_031027760.1">
    <property type="nucleotide sequence ID" value="XM_031165998.1"/>
</dbReference>
<dbReference type="GO" id="GO:0000124">
    <property type="term" value="C:SAGA complex"/>
    <property type="evidence" value="ECO:0007669"/>
    <property type="project" value="InterPro"/>
</dbReference>
<dbReference type="PANTHER" id="PTHR47805">
    <property type="entry name" value="SAGA-ASSOCIATED FACTOR 73"/>
    <property type="match status" value="1"/>
</dbReference>
<dbReference type="OrthoDB" id="21678at2759"/>
<protein>
    <recommendedName>
        <fullName evidence="2">SCA7 domain-containing protein</fullName>
    </recommendedName>
</protein>